<protein>
    <recommendedName>
        <fullName evidence="3">Vir protein</fullName>
    </recommendedName>
</protein>
<evidence type="ECO:0000313" key="1">
    <source>
        <dbReference type="EMBL" id="CUP80039.1"/>
    </source>
</evidence>
<reference evidence="1 2" key="1">
    <citation type="submission" date="2015-09" db="EMBL/GenBank/DDBJ databases">
        <authorList>
            <consortium name="Pathogen Informatics"/>
        </authorList>
    </citation>
    <scope>NUCLEOTIDE SEQUENCE [LARGE SCALE GENOMIC DNA]</scope>
    <source>
        <strain evidence="1 2">2789STDY5834946</strain>
    </source>
</reference>
<evidence type="ECO:0000313" key="2">
    <source>
        <dbReference type="Proteomes" id="UP000095725"/>
    </source>
</evidence>
<name>A0A174RBY5_9BACE</name>
<dbReference type="EMBL" id="CZBL01000003">
    <property type="protein sequence ID" value="CUP80039.1"/>
    <property type="molecule type" value="Genomic_DNA"/>
</dbReference>
<accession>A0A174RBY5</accession>
<organism evidence="1 2">
    <name type="scientific">Bacteroides caccae</name>
    <dbReference type="NCBI Taxonomy" id="47678"/>
    <lineage>
        <taxon>Bacteria</taxon>
        <taxon>Pseudomonadati</taxon>
        <taxon>Bacteroidota</taxon>
        <taxon>Bacteroidia</taxon>
        <taxon>Bacteroidales</taxon>
        <taxon>Bacteroidaceae</taxon>
        <taxon>Bacteroides</taxon>
    </lineage>
</organism>
<dbReference type="AlphaFoldDB" id="A0A174RBY5"/>
<sequence>MSTKEQSATLLRLNKQEQVKALQAVGFADITENSRASEFPNRIKWATGLLDMRVACNRISDNSKWYFTREEWNSLTPANKLKFIRRGLCIRAHSQSFVIAAQECYAADLSSSFYWGGLGKAIDGLSAKMLGKMYTCFTGKEDTRLILDALKGTNSNGVEGAPAAEAAVAYKAFTLDGDGLEDDTEWFLPSSGQMMIMYRYRDQINEMLRAFWSSDSMFLTDKYYWTSTYYDTTNAWTCNLNTGHMNVQNKNTSLLHVRATAEE</sequence>
<dbReference type="RefSeq" id="WP_008766339.1">
    <property type="nucleotide sequence ID" value="NZ_CZBL01000003.1"/>
</dbReference>
<proteinExistence type="predicted"/>
<dbReference type="Proteomes" id="UP000095725">
    <property type="component" value="Unassembled WGS sequence"/>
</dbReference>
<evidence type="ECO:0008006" key="3">
    <source>
        <dbReference type="Google" id="ProtNLM"/>
    </source>
</evidence>
<gene>
    <name evidence="1" type="ORF">ERS852558_01016</name>
</gene>